<dbReference type="Proteomes" id="UP001278500">
    <property type="component" value="Unassembled WGS sequence"/>
</dbReference>
<dbReference type="PANTHER" id="PTHR33112:SF12">
    <property type="entry name" value="HETEROKARYON INCOMPATIBILITY DOMAIN-CONTAINING PROTEIN"/>
    <property type="match status" value="1"/>
</dbReference>
<accession>A0AAE0JJT9</accession>
<dbReference type="InterPro" id="IPR010730">
    <property type="entry name" value="HET"/>
</dbReference>
<evidence type="ECO:0000313" key="3">
    <source>
        <dbReference type="Proteomes" id="UP001278500"/>
    </source>
</evidence>
<dbReference type="RefSeq" id="XP_062683602.1">
    <property type="nucleotide sequence ID" value="XM_062821468.1"/>
</dbReference>
<gene>
    <name evidence="2" type="ORF">B0H65DRAFT_177584</name>
</gene>
<reference evidence="2" key="2">
    <citation type="submission" date="2023-06" db="EMBL/GenBank/DDBJ databases">
        <authorList>
            <consortium name="Lawrence Berkeley National Laboratory"/>
            <person name="Haridas S."/>
            <person name="Hensen N."/>
            <person name="Bonometti L."/>
            <person name="Westerberg I."/>
            <person name="Brannstrom I.O."/>
            <person name="Guillou S."/>
            <person name="Cros-Aarteil S."/>
            <person name="Calhoun S."/>
            <person name="Kuo A."/>
            <person name="Mondo S."/>
            <person name="Pangilinan J."/>
            <person name="Riley R."/>
            <person name="Labutti K."/>
            <person name="Andreopoulos B."/>
            <person name="Lipzen A."/>
            <person name="Chen C."/>
            <person name="Yanf M."/>
            <person name="Daum C."/>
            <person name="Ng V."/>
            <person name="Clum A."/>
            <person name="Steindorff A."/>
            <person name="Ohm R."/>
            <person name="Martin F."/>
            <person name="Silar P."/>
            <person name="Natvig D."/>
            <person name="Lalanne C."/>
            <person name="Gautier V."/>
            <person name="Ament-Velasquez S.L."/>
            <person name="Kruys A."/>
            <person name="Hutchinson M.I."/>
            <person name="Powell A.J."/>
            <person name="Barry K."/>
            <person name="Miller A.N."/>
            <person name="Grigoriev I.V."/>
            <person name="Debuchy R."/>
            <person name="Gladieux P."/>
            <person name="Thoren M.H."/>
            <person name="Johannesson H."/>
        </authorList>
    </citation>
    <scope>NUCLEOTIDE SEQUENCE</scope>
    <source>
        <strain evidence="2">CBS 560.94</strain>
    </source>
</reference>
<dbReference type="EMBL" id="JAUEPP010000003">
    <property type="protein sequence ID" value="KAK3348520.1"/>
    <property type="molecule type" value="Genomic_DNA"/>
</dbReference>
<dbReference type="AlphaFoldDB" id="A0AAE0JJT9"/>
<proteinExistence type="predicted"/>
<reference evidence="2" key="1">
    <citation type="journal article" date="2023" name="Mol. Phylogenet. Evol.">
        <title>Genome-scale phylogeny and comparative genomics of the fungal order Sordariales.</title>
        <authorList>
            <person name="Hensen N."/>
            <person name="Bonometti L."/>
            <person name="Westerberg I."/>
            <person name="Brannstrom I.O."/>
            <person name="Guillou S."/>
            <person name="Cros-Aarteil S."/>
            <person name="Calhoun S."/>
            <person name="Haridas S."/>
            <person name="Kuo A."/>
            <person name="Mondo S."/>
            <person name="Pangilinan J."/>
            <person name="Riley R."/>
            <person name="LaButti K."/>
            <person name="Andreopoulos B."/>
            <person name="Lipzen A."/>
            <person name="Chen C."/>
            <person name="Yan M."/>
            <person name="Daum C."/>
            <person name="Ng V."/>
            <person name="Clum A."/>
            <person name="Steindorff A."/>
            <person name="Ohm R.A."/>
            <person name="Martin F."/>
            <person name="Silar P."/>
            <person name="Natvig D.O."/>
            <person name="Lalanne C."/>
            <person name="Gautier V."/>
            <person name="Ament-Velasquez S.L."/>
            <person name="Kruys A."/>
            <person name="Hutchinson M.I."/>
            <person name="Powell A.J."/>
            <person name="Barry K."/>
            <person name="Miller A.N."/>
            <person name="Grigoriev I.V."/>
            <person name="Debuchy R."/>
            <person name="Gladieux P."/>
            <person name="Hiltunen Thoren M."/>
            <person name="Johannesson H."/>
        </authorList>
    </citation>
    <scope>NUCLEOTIDE SEQUENCE</scope>
    <source>
        <strain evidence="2">CBS 560.94</strain>
    </source>
</reference>
<comment type="caution">
    <text evidence="2">The sequence shown here is derived from an EMBL/GenBank/DDBJ whole genome shotgun (WGS) entry which is preliminary data.</text>
</comment>
<evidence type="ECO:0000259" key="1">
    <source>
        <dbReference type="Pfam" id="PF06985"/>
    </source>
</evidence>
<dbReference type="Pfam" id="PF06985">
    <property type="entry name" value="HET"/>
    <property type="match status" value="1"/>
</dbReference>
<keyword evidence="3" id="KW-1185">Reference proteome</keyword>
<dbReference type="GeneID" id="87858622"/>
<name>A0AAE0JJT9_9PEZI</name>
<sequence>MGGKITRARHVCDGEGRLSTACWRFVAKIPFLPVKNKEKKEGSVDLCQRCKELDLDGIFNGPCPSTDSEMVLFLGTLDKESPCALCRFFYSMRRPSLTGETTDLYHLRKYSLGHLLDSSEFPGATWAVDYGWGSDNWVAGRDYHLLSRTMVDSSRPLFLPQSPSSDYFAQMKAGPYPQPTLKGLPVNETSVNYPLLRGWIKECGNHRNCSYTIGSHHLHGPPIRAIDCTTRFIVNLRPGDRYIALSYVWGNKPLLENKGSRFLPANAPKVIEDAMVVIKELGQQYLWVDQFCIDQHDEQDKHAQIRNMDHIYERSHATIVAFSGHDSSCGLPGVSSVRRNTQPRFTSSILTLLSFTPSLTQQSFEASIWMKRGWTFQEALLSRRLLIFTQEQVYFHCSLGWWVESSTPRPRMICGFNRSGFIDVPYPTRQAMQSISPLIRLPSRRSGHQVQVKSGRLLELIQRFTQRQLSFQLDALDAVRGLLSRVDALTYWGIPVHELPQSYRAIFNFHASEVNALFLQCLFWMPLRAATGTEYIGRREGFPTWSWLGWRTPVTFLKFDRDNCYSEIKSGVKVERTSGKLVSLPKLDELSDDEVYRSRVLPEKTT</sequence>
<organism evidence="2 3">
    <name type="scientific">Neurospora tetraspora</name>
    <dbReference type="NCBI Taxonomy" id="94610"/>
    <lineage>
        <taxon>Eukaryota</taxon>
        <taxon>Fungi</taxon>
        <taxon>Dikarya</taxon>
        <taxon>Ascomycota</taxon>
        <taxon>Pezizomycotina</taxon>
        <taxon>Sordariomycetes</taxon>
        <taxon>Sordariomycetidae</taxon>
        <taxon>Sordariales</taxon>
        <taxon>Sordariaceae</taxon>
        <taxon>Neurospora</taxon>
    </lineage>
</organism>
<dbReference type="PANTHER" id="PTHR33112">
    <property type="entry name" value="DOMAIN PROTEIN, PUTATIVE-RELATED"/>
    <property type="match status" value="1"/>
</dbReference>
<feature type="domain" description="Heterokaryon incompatibility" evidence="1">
    <location>
        <begin position="242"/>
        <end position="378"/>
    </location>
</feature>
<protein>
    <submittedName>
        <fullName evidence="2">Heterokaryon incompatibility protein-domain-containing protein</fullName>
    </submittedName>
</protein>
<evidence type="ECO:0000313" key="2">
    <source>
        <dbReference type="EMBL" id="KAK3348520.1"/>
    </source>
</evidence>